<dbReference type="PANTHER" id="PTHR43293">
    <property type="entry name" value="ACETATE COA-TRANSFERASE YDIF"/>
    <property type="match status" value="1"/>
</dbReference>
<evidence type="ECO:0000256" key="2">
    <source>
        <dbReference type="ARBA" id="ARBA00022679"/>
    </source>
</evidence>
<gene>
    <name evidence="5" type="ORF">JOC47_001671</name>
</gene>
<dbReference type="RefSeq" id="WP_204701595.1">
    <property type="nucleotide sequence ID" value="NZ_JAFBDQ010000007.1"/>
</dbReference>
<keyword evidence="2 3" id="KW-0808">Transferase</keyword>
<evidence type="ECO:0000256" key="3">
    <source>
        <dbReference type="PIRNR" id="PIRNR000858"/>
    </source>
</evidence>
<name>A0A939BMK7_9FIRM</name>
<keyword evidence="6" id="KW-1185">Reference proteome</keyword>
<feature type="active site" description="5-glutamyl coenzyme A thioester intermediate" evidence="4">
    <location>
        <position position="325"/>
    </location>
</feature>
<evidence type="ECO:0000313" key="6">
    <source>
        <dbReference type="Proteomes" id="UP000774000"/>
    </source>
</evidence>
<dbReference type="InterPro" id="IPR004165">
    <property type="entry name" value="CoA_trans_fam_I"/>
</dbReference>
<proteinExistence type="inferred from homology"/>
<dbReference type="PANTHER" id="PTHR43293:SF1">
    <property type="entry name" value="ACETATE COA-TRANSFERASE YDIF"/>
    <property type="match status" value="1"/>
</dbReference>
<dbReference type="AlphaFoldDB" id="A0A939BMK7"/>
<comment type="caution">
    <text evidence="5">The sequence shown here is derived from an EMBL/GenBank/DDBJ whole genome shotgun (WGS) entry which is preliminary data.</text>
</comment>
<dbReference type="InterPro" id="IPR014388">
    <property type="entry name" value="3-oxoacid_CoA-transferase"/>
</dbReference>
<reference evidence="5" key="1">
    <citation type="submission" date="2021-01" db="EMBL/GenBank/DDBJ databases">
        <title>Genomic Encyclopedia of Type Strains, Phase IV (KMG-IV): sequencing the most valuable type-strain genomes for metagenomic binning, comparative biology and taxonomic classification.</title>
        <authorList>
            <person name="Goeker M."/>
        </authorList>
    </citation>
    <scope>NUCLEOTIDE SEQUENCE</scope>
    <source>
        <strain evidence="5">DSM 23230</strain>
    </source>
</reference>
<sequence length="525" mass="56410">MAKDKVFELEEALELIEDEMTIATGGFVGFGHPEQLTAGLEDKFLETGAPQDLTLVYAAGQGDGQDRGLNHLAHEDLLKRVVGGHWGLAPKLGKLANENKIEAYNLPQGVISHMFRDTAADRPGTITNVGLKTLADPRVQGGKLNDVTDEDIVDLMEIDGEEYLKYNTFPIDIALIRGTTADEKGNISMEKEAMPLETLPLAQAVKNSGGKVIVQVERVAEAGSLDPKSVTVPGILVDAVVVNDDPEQHMQSFAEQYNPAYTGETRVPLGSLEPLELNERKVIARRAAMELVPDAIVNLGIGMPEGVASVASEEDASDEMNLTVEAGPIGGIPAGGLSFGASTNPEAIVDQPYQFDFYDGGGLDVAFLGLAQADKIGNVNVSKFGPKIAGVGGFVNITQNAKKVVYCGTFTASGLEVEVEGGELNIANEGDINKFLDEVEQISFSGEYAVEKGQEVLYITERAVFELADEGLVLKEIAPGVDLEEDIIDQMGFEPTIADDLQEMDQRIFTKGLMDLESDIELNRQ</sequence>
<evidence type="ECO:0000313" key="5">
    <source>
        <dbReference type="EMBL" id="MBM7556820.1"/>
    </source>
</evidence>
<comment type="similarity">
    <text evidence="1 3">Belongs to the 3-oxoacid CoA-transferase family.</text>
</comment>
<dbReference type="GO" id="GO:0046952">
    <property type="term" value="P:ketone body catabolic process"/>
    <property type="evidence" value="ECO:0007669"/>
    <property type="project" value="InterPro"/>
</dbReference>
<dbReference type="PIRSF" id="PIRSF000858">
    <property type="entry name" value="SCOT-t"/>
    <property type="match status" value="1"/>
</dbReference>
<organism evidence="5 6">
    <name type="scientific">Halanaerobacter jeridensis</name>
    <dbReference type="NCBI Taxonomy" id="706427"/>
    <lineage>
        <taxon>Bacteria</taxon>
        <taxon>Bacillati</taxon>
        <taxon>Bacillota</taxon>
        <taxon>Clostridia</taxon>
        <taxon>Halanaerobiales</taxon>
        <taxon>Halobacteroidaceae</taxon>
        <taxon>Halanaerobacter</taxon>
    </lineage>
</organism>
<evidence type="ECO:0000256" key="1">
    <source>
        <dbReference type="ARBA" id="ARBA00007154"/>
    </source>
</evidence>
<dbReference type="GO" id="GO:0018729">
    <property type="term" value="F:propionate CoA-transferase activity"/>
    <property type="evidence" value="ECO:0007669"/>
    <property type="project" value="UniProtKB-EC"/>
</dbReference>
<protein>
    <submittedName>
        <fullName evidence="5">Propionate CoA-transferase</fullName>
        <ecNumber evidence="5">2.8.3.1</ecNumber>
    </submittedName>
</protein>
<dbReference type="Gene3D" id="3.40.1080.10">
    <property type="entry name" value="Glutaconate Coenzyme A-transferase"/>
    <property type="match status" value="2"/>
</dbReference>
<dbReference type="EMBL" id="JAFBDQ010000007">
    <property type="protein sequence ID" value="MBM7556820.1"/>
    <property type="molecule type" value="Genomic_DNA"/>
</dbReference>
<dbReference type="SMART" id="SM00882">
    <property type="entry name" value="CoA_trans"/>
    <property type="match status" value="2"/>
</dbReference>
<dbReference type="Proteomes" id="UP000774000">
    <property type="component" value="Unassembled WGS sequence"/>
</dbReference>
<evidence type="ECO:0000256" key="4">
    <source>
        <dbReference type="PIRSR" id="PIRSR000858-1"/>
    </source>
</evidence>
<dbReference type="InterPro" id="IPR037171">
    <property type="entry name" value="NagB/RpiA_transferase-like"/>
</dbReference>
<dbReference type="SUPFAM" id="SSF100950">
    <property type="entry name" value="NagB/RpiA/CoA transferase-like"/>
    <property type="match status" value="2"/>
</dbReference>
<accession>A0A939BMK7</accession>
<dbReference type="Pfam" id="PF01144">
    <property type="entry name" value="CoA_trans"/>
    <property type="match status" value="1"/>
</dbReference>
<dbReference type="EC" id="2.8.3.1" evidence="5"/>